<sequence>MCLTAPDPSQDSTTLTSSQSLTAPDSSQGSAPPPPPTDPRTICRYCNSLLGLLKLCSGLGLDIQNYNRWYQACSNKACDRLEWYGPRTPLEAIPQEVQLAHALNASLRQDQHTTGTVYCANPNCRSHQNGRPRRANKECVRVPPFCSVCCTSCTPLVKCKAHRLSAVENTVLCLQPYSPSATSSAASASITLSSTPTTSTSLSSAPTASMLSSLASNMSITPSDLTLSAIPTPSSVLAATTTPQSSVPAAPPKLAGRSYARPLEEGYAKPWLMRHRVKEEKAALVDATRKVQVQVINTVTVLYWARVCQHGLAAPFEPCLKAKVASSHSGVLVLSEHMDLVDAVPADAKGRVKVYNAAEREWFTQALALPVPVPLSRRVLVRNLDLDDDDCPDLDSEVLAAGGNGKRSRRDSVLSTPTKVRKFSHETTPTASRYMPIPEVECLDSATSEGTGQLAALAAPPSPSPLTVRDPVLGPGPSAPPGTSPAVKGGRNFSPIPFPPRFACDMDARMPLLVGVSEKHEEHFARAFPGSKFVSSTFQRHRNYYIAAKKYGILEPYVAAGQTPQGLWRTIWRRLTALTSLATGPQEQPIMVRPPLPSEETQPSVSSNFSLTRGQESAPSDLRAPTPPPPSPSSFPSLSQSSSSPHIARIEWFDGFGTQFGSRWSADTEAVEVWVSNKPVRSGRLKDIFTMGILVPKRFSDSAYFAKAVRISNLPPYWHRDFSSAWDVQYREAYRLARAGDIAAMFLFEAIQEHQAFVHSASSLRHNYGQLTIPSHLDPSGLLARTLSAFSHYSLERHGLCFDNFEGVYVDTVPTFYGCKTHSSHAHVEDSGKFGINLFAASHVCNSICHAIGLSALEVDANALITMPSSS</sequence>
<evidence type="ECO:0000313" key="6">
    <source>
        <dbReference type="EMBL" id="TFK91004.1"/>
    </source>
</evidence>
<organism evidence="6 7">
    <name type="scientific">Polyporus arcularius HHB13444</name>
    <dbReference type="NCBI Taxonomy" id="1314778"/>
    <lineage>
        <taxon>Eukaryota</taxon>
        <taxon>Fungi</taxon>
        <taxon>Dikarya</taxon>
        <taxon>Basidiomycota</taxon>
        <taxon>Agaricomycotina</taxon>
        <taxon>Agaricomycetes</taxon>
        <taxon>Polyporales</taxon>
        <taxon>Polyporaceae</taxon>
        <taxon>Polyporus</taxon>
    </lineage>
</organism>
<dbReference type="InParanoid" id="A0A5C3PMJ8"/>
<dbReference type="AlphaFoldDB" id="A0A5C3PMJ8"/>
<feature type="region of interest" description="Disordered" evidence="4">
    <location>
        <begin position="399"/>
        <end position="429"/>
    </location>
</feature>
<feature type="region of interest" description="Disordered" evidence="4">
    <location>
        <begin position="455"/>
        <end position="492"/>
    </location>
</feature>
<feature type="domain" description="Alpha-type protein kinase" evidence="5">
    <location>
        <begin position="656"/>
        <end position="857"/>
    </location>
</feature>
<dbReference type="EMBL" id="ML211031">
    <property type="protein sequence ID" value="TFK91004.1"/>
    <property type="molecule type" value="Genomic_DNA"/>
</dbReference>
<keyword evidence="3" id="KW-0418">Kinase</keyword>
<feature type="region of interest" description="Disordered" evidence="4">
    <location>
        <begin position="586"/>
        <end position="642"/>
    </location>
</feature>
<dbReference type="PROSITE" id="PS51158">
    <property type="entry name" value="ALPHA_KINASE"/>
    <property type="match status" value="1"/>
</dbReference>
<dbReference type="Proteomes" id="UP000308197">
    <property type="component" value="Unassembled WGS sequence"/>
</dbReference>
<evidence type="ECO:0000256" key="3">
    <source>
        <dbReference type="ARBA" id="ARBA00022777"/>
    </source>
</evidence>
<dbReference type="SUPFAM" id="SSF56112">
    <property type="entry name" value="Protein kinase-like (PK-like)"/>
    <property type="match status" value="1"/>
</dbReference>
<gene>
    <name evidence="6" type="ORF">K466DRAFT_483681</name>
</gene>
<dbReference type="Gene3D" id="3.20.200.10">
    <property type="entry name" value="MHCK/EF2 kinase"/>
    <property type="match status" value="1"/>
</dbReference>
<evidence type="ECO:0000256" key="1">
    <source>
        <dbReference type="ARBA" id="ARBA00022527"/>
    </source>
</evidence>
<evidence type="ECO:0000313" key="7">
    <source>
        <dbReference type="Proteomes" id="UP000308197"/>
    </source>
</evidence>
<protein>
    <recommendedName>
        <fullName evidence="5">Alpha-type protein kinase domain-containing protein</fullName>
    </recommendedName>
</protein>
<keyword evidence="7" id="KW-1185">Reference proteome</keyword>
<proteinExistence type="predicted"/>
<name>A0A5C3PMJ8_9APHY</name>
<dbReference type="GO" id="GO:0005524">
    <property type="term" value="F:ATP binding"/>
    <property type="evidence" value="ECO:0007669"/>
    <property type="project" value="InterPro"/>
</dbReference>
<dbReference type="InterPro" id="IPR011009">
    <property type="entry name" value="Kinase-like_dom_sf"/>
</dbReference>
<evidence type="ECO:0000256" key="4">
    <source>
        <dbReference type="SAM" id="MobiDB-lite"/>
    </source>
</evidence>
<keyword evidence="2" id="KW-0808">Transferase</keyword>
<evidence type="ECO:0000259" key="5">
    <source>
        <dbReference type="PROSITE" id="PS51158"/>
    </source>
</evidence>
<reference evidence="6 7" key="1">
    <citation type="journal article" date="2019" name="Nat. Ecol. Evol.">
        <title>Megaphylogeny resolves global patterns of mushroom evolution.</title>
        <authorList>
            <person name="Varga T."/>
            <person name="Krizsan K."/>
            <person name="Foldi C."/>
            <person name="Dima B."/>
            <person name="Sanchez-Garcia M."/>
            <person name="Sanchez-Ramirez S."/>
            <person name="Szollosi G.J."/>
            <person name="Szarkandi J.G."/>
            <person name="Papp V."/>
            <person name="Albert L."/>
            <person name="Andreopoulos W."/>
            <person name="Angelini C."/>
            <person name="Antonin V."/>
            <person name="Barry K.W."/>
            <person name="Bougher N.L."/>
            <person name="Buchanan P."/>
            <person name="Buyck B."/>
            <person name="Bense V."/>
            <person name="Catcheside P."/>
            <person name="Chovatia M."/>
            <person name="Cooper J."/>
            <person name="Damon W."/>
            <person name="Desjardin D."/>
            <person name="Finy P."/>
            <person name="Geml J."/>
            <person name="Haridas S."/>
            <person name="Hughes K."/>
            <person name="Justo A."/>
            <person name="Karasinski D."/>
            <person name="Kautmanova I."/>
            <person name="Kiss B."/>
            <person name="Kocsube S."/>
            <person name="Kotiranta H."/>
            <person name="LaButti K.M."/>
            <person name="Lechner B.E."/>
            <person name="Liimatainen K."/>
            <person name="Lipzen A."/>
            <person name="Lukacs Z."/>
            <person name="Mihaltcheva S."/>
            <person name="Morgado L.N."/>
            <person name="Niskanen T."/>
            <person name="Noordeloos M.E."/>
            <person name="Ohm R.A."/>
            <person name="Ortiz-Santana B."/>
            <person name="Ovrebo C."/>
            <person name="Racz N."/>
            <person name="Riley R."/>
            <person name="Savchenko A."/>
            <person name="Shiryaev A."/>
            <person name="Soop K."/>
            <person name="Spirin V."/>
            <person name="Szebenyi C."/>
            <person name="Tomsovsky M."/>
            <person name="Tulloss R.E."/>
            <person name="Uehling J."/>
            <person name="Grigoriev I.V."/>
            <person name="Vagvolgyi C."/>
            <person name="Papp T."/>
            <person name="Martin F.M."/>
            <person name="Miettinen O."/>
            <person name="Hibbett D.S."/>
            <person name="Nagy L.G."/>
        </authorList>
    </citation>
    <scope>NUCLEOTIDE SEQUENCE [LARGE SCALE GENOMIC DNA]</scope>
    <source>
        <strain evidence="6 7">HHB13444</strain>
    </source>
</reference>
<feature type="compositionally biased region" description="Low complexity" evidence="4">
    <location>
        <begin position="1"/>
        <end position="22"/>
    </location>
</feature>
<dbReference type="GO" id="GO:0004674">
    <property type="term" value="F:protein serine/threonine kinase activity"/>
    <property type="evidence" value="ECO:0007669"/>
    <property type="project" value="UniProtKB-KW"/>
</dbReference>
<dbReference type="InterPro" id="IPR004166">
    <property type="entry name" value="a-kinase_dom"/>
</dbReference>
<evidence type="ECO:0000256" key="2">
    <source>
        <dbReference type="ARBA" id="ARBA00022679"/>
    </source>
</evidence>
<feature type="compositionally biased region" description="Polar residues" evidence="4">
    <location>
        <begin position="599"/>
        <end position="618"/>
    </location>
</feature>
<feature type="region of interest" description="Disordered" evidence="4">
    <location>
        <begin position="1"/>
        <end position="37"/>
    </location>
</feature>
<accession>A0A5C3PMJ8</accession>
<keyword evidence="1" id="KW-0723">Serine/threonine-protein kinase</keyword>